<feature type="transmembrane region" description="Helical" evidence="9">
    <location>
        <begin position="81"/>
        <end position="102"/>
    </location>
</feature>
<dbReference type="GO" id="GO:0016020">
    <property type="term" value="C:membrane"/>
    <property type="evidence" value="ECO:0007669"/>
    <property type="project" value="UniProtKB-SubCell"/>
</dbReference>
<dbReference type="InterPro" id="IPR047164">
    <property type="entry name" value="OX2G-like"/>
</dbReference>
<dbReference type="PANTHER" id="PTHR46841:SF10">
    <property type="entry name" value="CD200 MOLECULE LIKE 1-RELATED"/>
    <property type="match status" value="1"/>
</dbReference>
<dbReference type="GO" id="GO:0030424">
    <property type="term" value="C:axon"/>
    <property type="evidence" value="ECO:0007669"/>
    <property type="project" value="TreeGrafter"/>
</dbReference>
<evidence type="ECO:0000256" key="1">
    <source>
        <dbReference type="ARBA" id="ARBA00004167"/>
    </source>
</evidence>
<dbReference type="Proteomes" id="UP000583049">
    <property type="component" value="Unassembled WGS sequence"/>
</dbReference>
<dbReference type="InterPro" id="IPR013783">
    <property type="entry name" value="Ig-like_fold"/>
</dbReference>
<keyword evidence="6" id="KW-1015">Disulfide bond</keyword>
<evidence type="ECO:0000256" key="4">
    <source>
        <dbReference type="ARBA" id="ARBA00022989"/>
    </source>
</evidence>
<dbReference type="PROSITE" id="PS50835">
    <property type="entry name" value="IG_LIKE"/>
    <property type="match status" value="1"/>
</dbReference>
<comment type="caution">
    <text evidence="11">The sequence shown here is derived from an EMBL/GenBank/DDBJ whole genome shotgun (WGS) entry which is preliminary data.</text>
</comment>
<feature type="domain" description="Ig-like" evidence="10">
    <location>
        <begin position="1"/>
        <end position="70"/>
    </location>
</feature>
<keyword evidence="3" id="KW-0732">Signal</keyword>
<keyword evidence="4 9" id="KW-1133">Transmembrane helix</keyword>
<dbReference type="SUPFAM" id="SSF48726">
    <property type="entry name" value="Immunoglobulin"/>
    <property type="match status" value="1"/>
</dbReference>
<evidence type="ECO:0000256" key="7">
    <source>
        <dbReference type="ARBA" id="ARBA00023180"/>
    </source>
</evidence>
<evidence type="ECO:0000256" key="9">
    <source>
        <dbReference type="SAM" id="Phobius"/>
    </source>
</evidence>
<name>A0A7L4M053_GLAPT</name>
<comment type="subcellular location">
    <subcellularLocation>
        <location evidence="1">Membrane</location>
        <topology evidence="1">Single-pass membrane protein</topology>
    </subcellularLocation>
</comment>
<keyword evidence="5 9" id="KW-0472">Membrane</keyword>
<dbReference type="GO" id="GO:0150079">
    <property type="term" value="P:negative regulation of neuroinflammatory response"/>
    <property type="evidence" value="ECO:0007669"/>
    <property type="project" value="TreeGrafter"/>
</dbReference>
<reference evidence="11 12" key="1">
    <citation type="submission" date="2019-09" db="EMBL/GenBank/DDBJ databases">
        <title>Bird 10,000 Genomes (B10K) Project - Family phase.</title>
        <authorList>
            <person name="Zhang G."/>
        </authorList>
    </citation>
    <scope>NUCLEOTIDE SEQUENCE [LARGE SCALE GENOMIC DNA]</scope>
    <source>
        <strain evidence="11">B10K-CU-031-08</strain>
        <tissue evidence="11">Muscle</tissue>
    </source>
</reference>
<accession>A0A7L4M053</accession>
<evidence type="ECO:0000256" key="5">
    <source>
        <dbReference type="ARBA" id="ARBA00023136"/>
    </source>
</evidence>
<evidence type="ECO:0000256" key="3">
    <source>
        <dbReference type="ARBA" id="ARBA00022729"/>
    </source>
</evidence>
<keyword evidence="8" id="KW-0393">Immunoglobulin domain</keyword>
<evidence type="ECO:0000313" key="12">
    <source>
        <dbReference type="Proteomes" id="UP000583049"/>
    </source>
</evidence>
<keyword evidence="12" id="KW-1185">Reference proteome</keyword>
<dbReference type="PANTHER" id="PTHR46841">
    <property type="entry name" value="OX-2 MEMBRANE GLYCOPROTEIN"/>
    <property type="match status" value="1"/>
</dbReference>
<evidence type="ECO:0000259" key="10">
    <source>
        <dbReference type="PROSITE" id="PS50835"/>
    </source>
</evidence>
<proteinExistence type="predicted"/>
<evidence type="ECO:0000256" key="8">
    <source>
        <dbReference type="ARBA" id="ARBA00023319"/>
    </source>
</evidence>
<keyword evidence="7" id="KW-0325">Glycoprotein</keyword>
<feature type="non-terminal residue" evidence="11">
    <location>
        <position position="149"/>
    </location>
</feature>
<gene>
    <name evidence="11" type="primary">Cd200r4</name>
    <name evidence="11" type="ORF">GLAPRA_R15198</name>
</gene>
<dbReference type="InterPro" id="IPR013162">
    <property type="entry name" value="CD80_C2-set"/>
</dbReference>
<keyword evidence="2 9" id="KW-0812">Transmembrane</keyword>
<protein>
    <submittedName>
        <fullName evidence="11">MO2R4 protein</fullName>
    </submittedName>
</protein>
<dbReference type="Pfam" id="PF08205">
    <property type="entry name" value="C2-set_2"/>
    <property type="match status" value="1"/>
</dbReference>
<organism evidence="11 12">
    <name type="scientific">Glareola pratincola</name>
    <name type="common">Collared pratincole</name>
    <name type="synonym">Hirundo pratincola</name>
    <dbReference type="NCBI Taxonomy" id="43316"/>
    <lineage>
        <taxon>Eukaryota</taxon>
        <taxon>Metazoa</taxon>
        <taxon>Chordata</taxon>
        <taxon>Craniata</taxon>
        <taxon>Vertebrata</taxon>
        <taxon>Euteleostomi</taxon>
        <taxon>Archelosauria</taxon>
        <taxon>Archosauria</taxon>
        <taxon>Dinosauria</taxon>
        <taxon>Saurischia</taxon>
        <taxon>Theropoda</taxon>
        <taxon>Coelurosauria</taxon>
        <taxon>Aves</taxon>
        <taxon>Neognathae</taxon>
        <taxon>Neoaves</taxon>
        <taxon>Charadriiformes</taxon>
        <taxon>Glareolidae</taxon>
        <taxon>Glareola</taxon>
    </lineage>
</organism>
<evidence type="ECO:0000313" key="11">
    <source>
        <dbReference type="EMBL" id="NXY69995.1"/>
    </source>
</evidence>
<dbReference type="InterPro" id="IPR036179">
    <property type="entry name" value="Ig-like_dom_sf"/>
</dbReference>
<dbReference type="EMBL" id="VWPO01000414">
    <property type="protein sequence ID" value="NXY69995.1"/>
    <property type="molecule type" value="Genomic_DNA"/>
</dbReference>
<dbReference type="GO" id="GO:0034113">
    <property type="term" value="P:heterotypic cell-cell adhesion"/>
    <property type="evidence" value="ECO:0007669"/>
    <property type="project" value="TreeGrafter"/>
</dbReference>
<dbReference type="AlphaFoldDB" id="A0A7L4M053"/>
<evidence type="ECO:0000256" key="6">
    <source>
        <dbReference type="ARBA" id="ARBA00023157"/>
    </source>
</evidence>
<dbReference type="Gene3D" id="2.60.40.10">
    <property type="entry name" value="Immunoglobulins"/>
    <property type="match status" value="1"/>
</dbReference>
<dbReference type="InterPro" id="IPR007110">
    <property type="entry name" value="Ig-like_dom"/>
</dbReference>
<dbReference type="GO" id="GO:0098632">
    <property type="term" value="F:cell-cell adhesion mediator activity"/>
    <property type="evidence" value="ECO:0007669"/>
    <property type="project" value="InterPro"/>
</dbReference>
<sequence length="149" mass="16749">VCSATGKPAPKITWVNESDLDESPEIHRVQNANGTVTVANRLTFSANHLRALVCLLDHPQGRKMKAVYLEEAREGAQKNTIIMAVVIAALFLTILIYCIVRLKNRKRENLKRCTAPRTPAVEKGLHQDLSEEAKSLHMPKDQHVLYENK</sequence>
<evidence type="ECO:0000256" key="2">
    <source>
        <dbReference type="ARBA" id="ARBA00022692"/>
    </source>
</evidence>
<feature type="non-terminal residue" evidence="11">
    <location>
        <position position="1"/>
    </location>
</feature>
<dbReference type="GO" id="GO:0043025">
    <property type="term" value="C:neuronal cell body"/>
    <property type="evidence" value="ECO:0007669"/>
    <property type="project" value="TreeGrafter"/>
</dbReference>
<dbReference type="GO" id="GO:0009986">
    <property type="term" value="C:cell surface"/>
    <property type="evidence" value="ECO:0007669"/>
    <property type="project" value="TreeGrafter"/>
</dbReference>